<dbReference type="OrthoDB" id="4338738at2759"/>
<protein>
    <submittedName>
        <fullName evidence="2">Uncharacterized protein</fullName>
    </submittedName>
</protein>
<feature type="region of interest" description="Disordered" evidence="1">
    <location>
        <begin position="266"/>
        <end position="300"/>
    </location>
</feature>
<feature type="region of interest" description="Disordered" evidence="1">
    <location>
        <begin position="128"/>
        <end position="150"/>
    </location>
</feature>
<dbReference type="InterPro" id="IPR022190">
    <property type="entry name" value="DUF3716"/>
</dbReference>
<dbReference type="AlphaFoldDB" id="A0A4Z1EPR6"/>
<keyword evidence="3" id="KW-1185">Reference proteome</keyword>
<reference evidence="2 3" key="1">
    <citation type="submission" date="2017-12" db="EMBL/GenBank/DDBJ databases">
        <title>Comparative genomics of Botrytis spp.</title>
        <authorList>
            <person name="Valero-Jimenez C.A."/>
            <person name="Tapia P."/>
            <person name="Veloso J."/>
            <person name="Silva-Moreno E."/>
            <person name="Staats M."/>
            <person name="Valdes J.H."/>
            <person name="Van Kan J.A.L."/>
        </authorList>
    </citation>
    <scope>NUCLEOTIDE SEQUENCE [LARGE SCALE GENOMIC DNA]</scope>
    <source>
        <strain evidence="2 3">Bt9001</strain>
    </source>
</reference>
<evidence type="ECO:0000256" key="1">
    <source>
        <dbReference type="SAM" id="MobiDB-lite"/>
    </source>
</evidence>
<name>A0A4Z1EPR6_9HELO</name>
<dbReference type="EMBL" id="PQXH01000081">
    <property type="protein sequence ID" value="TGO12848.1"/>
    <property type="molecule type" value="Genomic_DNA"/>
</dbReference>
<feature type="compositionally biased region" description="Basic and acidic residues" evidence="1">
    <location>
        <begin position="278"/>
        <end position="288"/>
    </location>
</feature>
<dbReference type="Proteomes" id="UP000297777">
    <property type="component" value="Unassembled WGS sequence"/>
</dbReference>
<sequence length="300" mass="33262">MSYHRDEASFPATSSTPSNAPYEYYGLTYERWCDSKYPEGPLDIINAQLAAATDRLEPTRTGPLPFPPVTSPGGSNNPQNTPQYFSPPSYPQNSIDPAICDDIDDSMVLRNSSPVAAQLHARVSGPSRSRFSTVATRPAEDAAPVGTNVEEKSDPIRAAVMAKLTREARTATLPLDVPHRKQLDILRDMPLRRQLSLREPDDFFHRSRPDYWDATAGYLVGEVAPEPCSYCKAGNGRFAECIVVPPQSGSDRQLFGGVCMSCAYQSSPGKCSFHPNHKKGEDRTDRERKKGKKRTRKRDN</sequence>
<proteinExistence type="predicted"/>
<comment type="caution">
    <text evidence="2">The sequence shown here is derived from an EMBL/GenBank/DDBJ whole genome shotgun (WGS) entry which is preliminary data.</text>
</comment>
<organism evidence="2 3">
    <name type="scientific">Botrytis tulipae</name>
    <dbReference type="NCBI Taxonomy" id="87230"/>
    <lineage>
        <taxon>Eukaryota</taxon>
        <taxon>Fungi</taxon>
        <taxon>Dikarya</taxon>
        <taxon>Ascomycota</taxon>
        <taxon>Pezizomycotina</taxon>
        <taxon>Leotiomycetes</taxon>
        <taxon>Helotiales</taxon>
        <taxon>Sclerotiniaceae</taxon>
        <taxon>Botrytis</taxon>
    </lineage>
</organism>
<evidence type="ECO:0000313" key="3">
    <source>
        <dbReference type="Proteomes" id="UP000297777"/>
    </source>
</evidence>
<accession>A0A4Z1EPR6</accession>
<feature type="compositionally biased region" description="Basic residues" evidence="1">
    <location>
        <begin position="289"/>
        <end position="300"/>
    </location>
</feature>
<feature type="region of interest" description="Disordered" evidence="1">
    <location>
        <begin position="57"/>
        <end position="86"/>
    </location>
</feature>
<gene>
    <name evidence="2" type="ORF">BTUL_0081g00250</name>
</gene>
<evidence type="ECO:0000313" key="2">
    <source>
        <dbReference type="EMBL" id="TGO12848.1"/>
    </source>
</evidence>
<feature type="compositionally biased region" description="Polar residues" evidence="1">
    <location>
        <begin position="72"/>
        <end position="86"/>
    </location>
</feature>
<dbReference type="Pfam" id="PF12511">
    <property type="entry name" value="DUF3716"/>
    <property type="match status" value="1"/>
</dbReference>